<accession>A0AB37ZYK8</accession>
<dbReference type="RefSeq" id="WP_086986802.1">
    <property type="nucleotide sequence ID" value="NZ_FJNA01000002.1"/>
</dbReference>
<gene>
    <name evidence="1" type="ORF">SAMN04488525_101750</name>
</gene>
<proteinExistence type="predicted"/>
<dbReference type="AlphaFoldDB" id="A0AB37ZYK8"/>
<comment type="caution">
    <text evidence="1">The sequence shown here is derived from an EMBL/GenBank/DDBJ whole genome shotgun (WGS) entry which is preliminary data.</text>
</comment>
<keyword evidence="2" id="KW-1185">Reference proteome</keyword>
<evidence type="ECO:0000313" key="2">
    <source>
        <dbReference type="Proteomes" id="UP000199042"/>
    </source>
</evidence>
<name>A0AB37ZYK8_9LACT</name>
<sequence>MVILQTKSKAQQYAFTKDIGRIFGYKDPVKLLKGFRDYADSHPKTFGPYKPYLKNRGMDTLYDIICFAFYFENRDLLEAGTRSVSFPAELPRLKEVYQS</sequence>
<organism evidence="1 2">
    <name type="scientific">Trichococcus collinsii</name>
    <dbReference type="NCBI Taxonomy" id="157076"/>
    <lineage>
        <taxon>Bacteria</taxon>
        <taxon>Bacillati</taxon>
        <taxon>Bacillota</taxon>
        <taxon>Bacilli</taxon>
        <taxon>Lactobacillales</taxon>
        <taxon>Carnobacteriaceae</taxon>
        <taxon>Trichococcus</taxon>
    </lineage>
</organism>
<dbReference type="EMBL" id="FNQH01000001">
    <property type="protein sequence ID" value="SDZ96988.1"/>
    <property type="molecule type" value="Genomic_DNA"/>
</dbReference>
<evidence type="ECO:0000313" key="1">
    <source>
        <dbReference type="EMBL" id="SDZ96988.1"/>
    </source>
</evidence>
<reference evidence="1 2" key="1">
    <citation type="submission" date="2016-10" db="EMBL/GenBank/DDBJ databases">
        <authorList>
            <person name="Varghese N."/>
            <person name="Submissions S."/>
        </authorList>
    </citation>
    <scope>NUCLEOTIDE SEQUENCE [LARGE SCALE GENOMIC DNA]</scope>
    <source>
        <strain evidence="1 2">DSM 14526</strain>
    </source>
</reference>
<dbReference type="Proteomes" id="UP000199042">
    <property type="component" value="Unassembled WGS sequence"/>
</dbReference>
<protein>
    <submittedName>
        <fullName evidence="1">Uncharacterized protein</fullName>
    </submittedName>
</protein>